<dbReference type="PROSITE" id="PS50885">
    <property type="entry name" value="HAMP"/>
    <property type="match status" value="1"/>
</dbReference>
<proteinExistence type="predicted"/>
<dbReference type="InterPro" id="IPR050469">
    <property type="entry name" value="Diguanylate_Cyclase"/>
</dbReference>
<evidence type="ECO:0000256" key="1">
    <source>
        <dbReference type="ARBA" id="ARBA00012528"/>
    </source>
</evidence>
<dbReference type="PROSITE" id="PS50887">
    <property type="entry name" value="GGDEF"/>
    <property type="match status" value="1"/>
</dbReference>
<dbReference type="InterPro" id="IPR029787">
    <property type="entry name" value="Nucleotide_cyclase"/>
</dbReference>
<dbReference type="SMART" id="SM00267">
    <property type="entry name" value="GGDEF"/>
    <property type="match status" value="1"/>
</dbReference>
<dbReference type="CDD" id="cd06225">
    <property type="entry name" value="HAMP"/>
    <property type="match status" value="1"/>
</dbReference>
<dbReference type="GO" id="GO:0007165">
    <property type="term" value="P:signal transduction"/>
    <property type="evidence" value="ECO:0007669"/>
    <property type="project" value="InterPro"/>
</dbReference>
<dbReference type="Pfam" id="PF00990">
    <property type="entry name" value="GGDEF"/>
    <property type="match status" value="1"/>
</dbReference>
<sequence>MDTQGSDALEHIKKLINDASVPEMDETIAAIPGMADLHKQLAEIRTILFAFSTGDLSPTIKTRGFLAGCMKSLQAHLRHMVWQVQQVERGDFNQRVEFLGEFSSAFNSMVSQLENTLQTLQRKEETLVVLTDNLRNEVDLRNSAMEALQESETRFKYLASHDPLTGALNRRSFMERAMMELKSAAGHSIPCSIALMDIDHFKMFNDTHGHLGGDAALQHVVELVSHVLRKSDFMGRYGGEEFIFLFSNADLETSCRIVERIREVIASSPVKLESGNTTITASFGVTMTRKGQDPGDKNYIQSLINTADIALYRAKAAGRNQVVCLAEADIPGDI</sequence>
<dbReference type="EC" id="2.7.7.65" evidence="1"/>
<gene>
    <name evidence="5" type="ORF">JFL75_09215</name>
</gene>
<dbReference type="GO" id="GO:0052621">
    <property type="term" value="F:diguanylate cyclase activity"/>
    <property type="evidence" value="ECO:0007669"/>
    <property type="project" value="UniProtKB-EC"/>
</dbReference>
<protein>
    <recommendedName>
        <fullName evidence="1">diguanylate cyclase</fullName>
        <ecNumber evidence="1">2.7.7.65</ecNumber>
    </recommendedName>
</protein>
<keyword evidence="6" id="KW-1185">Reference proteome</keyword>
<feature type="domain" description="HAMP" evidence="3">
    <location>
        <begin position="71"/>
        <end position="118"/>
    </location>
</feature>
<dbReference type="Proteomes" id="UP000595917">
    <property type="component" value="Chromosome"/>
</dbReference>
<dbReference type="EMBL" id="CP067089">
    <property type="protein sequence ID" value="QQO11077.1"/>
    <property type="molecule type" value="Genomic_DNA"/>
</dbReference>
<evidence type="ECO:0000259" key="3">
    <source>
        <dbReference type="PROSITE" id="PS50885"/>
    </source>
</evidence>
<comment type="catalytic activity">
    <reaction evidence="2">
        <text>2 GTP = 3',3'-c-di-GMP + 2 diphosphate</text>
        <dbReference type="Rhea" id="RHEA:24898"/>
        <dbReference type="ChEBI" id="CHEBI:33019"/>
        <dbReference type="ChEBI" id="CHEBI:37565"/>
        <dbReference type="ChEBI" id="CHEBI:58805"/>
        <dbReference type="EC" id="2.7.7.65"/>
    </reaction>
</comment>
<evidence type="ECO:0000313" key="5">
    <source>
        <dbReference type="EMBL" id="QQO11077.1"/>
    </source>
</evidence>
<accession>A0A7T7XRG3</accession>
<dbReference type="GO" id="GO:0016020">
    <property type="term" value="C:membrane"/>
    <property type="evidence" value="ECO:0007669"/>
    <property type="project" value="InterPro"/>
</dbReference>
<evidence type="ECO:0000256" key="2">
    <source>
        <dbReference type="ARBA" id="ARBA00034247"/>
    </source>
</evidence>
<dbReference type="Gene3D" id="3.30.70.270">
    <property type="match status" value="1"/>
</dbReference>
<dbReference type="FunFam" id="3.30.70.270:FF:000001">
    <property type="entry name" value="Diguanylate cyclase domain protein"/>
    <property type="match status" value="1"/>
</dbReference>
<organism evidence="5 6">
    <name type="scientific">Breznakiella homolactica</name>
    <dbReference type="NCBI Taxonomy" id="2798577"/>
    <lineage>
        <taxon>Bacteria</taxon>
        <taxon>Pseudomonadati</taxon>
        <taxon>Spirochaetota</taxon>
        <taxon>Spirochaetia</taxon>
        <taxon>Spirochaetales</taxon>
        <taxon>Breznakiellaceae</taxon>
        <taxon>Breznakiella</taxon>
    </lineage>
</organism>
<feature type="domain" description="GGDEF" evidence="4">
    <location>
        <begin position="189"/>
        <end position="327"/>
    </location>
</feature>
<dbReference type="InterPro" id="IPR043128">
    <property type="entry name" value="Rev_trsase/Diguanyl_cyclase"/>
</dbReference>
<reference evidence="5" key="1">
    <citation type="submission" date="2021-01" db="EMBL/GenBank/DDBJ databases">
        <title>Description of Breznakiella homolactica.</title>
        <authorList>
            <person name="Song Y."/>
            <person name="Brune A."/>
        </authorList>
    </citation>
    <scope>NUCLEOTIDE SEQUENCE</scope>
    <source>
        <strain evidence="5">RmG30</strain>
    </source>
</reference>
<dbReference type="NCBIfam" id="TIGR00254">
    <property type="entry name" value="GGDEF"/>
    <property type="match status" value="1"/>
</dbReference>
<dbReference type="CDD" id="cd01949">
    <property type="entry name" value="GGDEF"/>
    <property type="match status" value="1"/>
</dbReference>
<dbReference type="InterPro" id="IPR000160">
    <property type="entry name" value="GGDEF_dom"/>
</dbReference>
<evidence type="ECO:0000313" key="6">
    <source>
        <dbReference type="Proteomes" id="UP000595917"/>
    </source>
</evidence>
<dbReference type="SUPFAM" id="SSF55073">
    <property type="entry name" value="Nucleotide cyclase"/>
    <property type="match status" value="1"/>
</dbReference>
<name>A0A7T7XRG3_9SPIR</name>
<evidence type="ECO:0000259" key="4">
    <source>
        <dbReference type="PROSITE" id="PS50887"/>
    </source>
</evidence>
<dbReference type="AlphaFoldDB" id="A0A7T7XRG3"/>
<dbReference type="RefSeq" id="WP_215628386.1">
    <property type="nucleotide sequence ID" value="NZ_CP067089.2"/>
</dbReference>
<dbReference type="KEGG" id="bhc:JFL75_09215"/>
<dbReference type="PANTHER" id="PTHR45138:SF9">
    <property type="entry name" value="DIGUANYLATE CYCLASE DGCM-RELATED"/>
    <property type="match status" value="1"/>
</dbReference>
<dbReference type="InterPro" id="IPR003660">
    <property type="entry name" value="HAMP_dom"/>
</dbReference>
<dbReference type="PANTHER" id="PTHR45138">
    <property type="entry name" value="REGULATORY COMPONENTS OF SENSORY TRANSDUCTION SYSTEM"/>
    <property type="match status" value="1"/>
</dbReference>